<dbReference type="Proteomes" id="UP000002945">
    <property type="component" value="Unassembled WGS sequence"/>
</dbReference>
<dbReference type="EMBL" id="ABIB01000013">
    <property type="protein sequence ID" value="EDP94835.1"/>
    <property type="molecule type" value="Genomic_DNA"/>
</dbReference>
<proteinExistence type="predicted"/>
<accession>A9E8Z0</accession>
<reference evidence="1 2" key="1">
    <citation type="journal article" date="2011" name="J. Bacteriol.">
        <title>Genome sequence of the algicidal bacterium Kordia algicida OT-1.</title>
        <authorList>
            <person name="Lee H.S."/>
            <person name="Kang S.G."/>
            <person name="Kwon K.K."/>
            <person name="Lee J.H."/>
            <person name="Kim S.J."/>
        </authorList>
    </citation>
    <scope>NUCLEOTIDE SEQUENCE [LARGE SCALE GENOMIC DNA]</scope>
    <source>
        <strain evidence="1 2">OT-1</strain>
    </source>
</reference>
<sequence>MKPIVKYGIVGFSRNQFDKKAARDILQEEFQKIKEKHTEETIEIVSGYTNSGVPKIAYELADEFGFVTVGFSAKQALRVRSGVYPVKKKIIIGNRFGDESEDFIRYIDVLIRVGGGKQSRHETALFKNLHDHKSMDEIVKEFEVDWFGN</sequence>
<gene>
    <name evidence="1" type="ORF">KAOT1_01375</name>
</gene>
<dbReference type="OrthoDB" id="1493337at2"/>
<dbReference type="eggNOG" id="ENOG5032XAH">
    <property type="taxonomic scope" value="Bacteria"/>
</dbReference>
<dbReference type="AlphaFoldDB" id="A9E8Z0"/>
<name>A9E8Z0_9FLAO</name>
<evidence type="ECO:0000313" key="2">
    <source>
        <dbReference type="Proteomes" id="UP000002945"/>
    </source>
</evidence>
<evidence type="ECO:0000313" key="1">
    <source>
        <dbReference type="EMBL" id="EDP94835.1"/>
    </source>
</evidence>
<keyword evidence="2" id="KW-1185">Reference proteome</keyword>
<comment type="caution">
    <text evidence="1">The sequence shown here is derived from an EMBL/GenBank/DDBJ whole genome shotgun (WGS) entry which is preliminary data.</text>
</comment>
<organism evidence="1 2">
    <name type="scientific">Kordia algicida OT-1</name>
    <dbReference type="NCBI Taxonomy" id="391587"/>
    <lineage>
        <taxon>Bacteria</taxon>
        <taxon>Pseudomonadati</taxon>
        <taxon>Bacteroidota</taxon>
        <taxon>Flavobacteriia</taxon>
        <taxon>Flavobacteriales</taxon>
        <taxon>Flavobacteriaceae</taxon>
        <taxon>Kordia</taxon>
    </lineage>
</organism>
<protein>
    <submittedName>
        <fullName evidence="1">Uncharacterized protein</fullName>
    </submittedName>
</protein>
<dbReference type="HOGENOM" id="CLU_1747228_0_0_10"/>
<dbReference type="RefSeq" id="WP_007092851.1">
    <property type="nucleotide sequence ID" value="NZ_CP142125.1"/>
</dbReference>